<name>A0A8D8R8P7_9HEMI</name>
<organism evidence="1">
    <name type="scientific">Cacopsylla melanoneura</name>
    <dbReference type="NCBI Taxonomy" id="428564"/>
    <lineage>
        <taxon>Eukaryota</taxon>
        <taxon>Metazoa</taxon>
        <taxon>Ecdysozoa</taxon>
        <taxon>Arthropoda</taxon>
        <taxon>Hexapoda</taxon>
        <taxon>Insecta</taxon>
        <taxon>Pterygota</taxon>
        <taxon>Neoptera</taxon>
        <taxon>Paraneoptera</taxon>
        <taxon>Hemiptera</taxon>
        <taxon>Sternorrhyncha</taxon>
        <taxon>Psylloidea</taxon>
        <taxon>Psyllidae</taxon>
        <taxon>Psyllinae</taxon>
        <taxon>Cacopsylla</taxon>
    </lineage>
</organism>
<accession>A0A8D8R8P7</accession>
<evidence type="ECO:0000313" key="1">
    <source>
        <dbReference type="EMBL" id="CAG6645000.1"/>
    </source>
</evidence>
<protein>
    <submittedName>
        <fullName evidence="1">Uncharacterized protein</fullName>
    </submittedName>
</protein>
<reference evidence="1" key="1">
    <citation type="submission" date="2021-05" db="EMBL/GenBank/DDBJ databases">
        <authorList>
            <person name="Alioto T."/>
            <person name="Alioto T."/>
            <person name="Gomez Garrido J."/>
        </authorList>
    </citation>
    <scope>NUCLEOTIDE SEQUENCE</scope>
</reference>
<dbReference type="AlphaFoldDB" id="A0A8D8R8P7"/>
<sequence>MELNLNFGNRDVNMLIKMDKIMELFKGRTQNESLFSGYILHSFQQKMKVQNCQTHYLFPLFSIGNIALIEKKINKRRKNHLFSSSFSSLFRNLMIHFPM</sequence>
<dbReference type="EMBL" id="HBUF01134764">
    <property type="protein sequence ID" value="CAG6644999.1"/>
    <property type="molecule type" value="Transcribed_RNA"/>
</dbReference>
<dbReference type="EMBL" id="HBUF01134765">
    <property type="protein sequence ID" value="CAG6645000.1"/>
    <property type="molecule type" value="Transcribed_RNA"/>
</dbReference>
<proteinExistence type="predicted"/>